<gene>
    <name evidence="10" type="ORF">CVT23_20620</name>
</gene>
<feature type="transmembrane region" description="Helical" evidence="8">
    <location>
        <begin position="382"/>
        <end position="400"/>
    </location>
</feature>
<feature type="transmembrane region" description="Helical" evidence="8">
    <location>
        <begin position="150"/>
        <end position="170"/>
    </location>
</feature>
<dbReference type="InterPro" id="IPR036259">
    <property type="entry name" value="MFS_trans_sf"/>
</dbReference>
<dbReference type="PANTHER" id="PTHR42718:SF9">
    <property type="entry name" value="MAJOR FACILITATOR SUPERFAMILY MULTIDRUG TRANSPORTER MFSC"/>
    <property type="match status" value="1"/>
</dbReference>
<evidence type="ECO:0000313" key="10">
    <source>
        <dbReference type="EMBL" id="PJK27747.1"/>
    </source>
</evidence>
<comment type="similarity">
    <text evidence="2">Belongs to the major facilitator superfamily. EmrB family.</text>
</comment>
<evidence type="ECO:0000256" key="2">
    <source>
        <dbReference type="ARBA" id="ARBA00008537"/>
    </source>
</evidence>
<sequence>MLATIMQALDTTIANVALPHMQGSMSATQDQISWVLTSYIVAAAIMTPPTGVLAARLGRKRLFAIMVTGFTIASMLCGTATSLAEMVFYRLLQGAFGAGLVPLSQAVLLDTYPREKHGSAMAMWGVGVMVGPILGPTLGGYLTEVYNWRWVFYINLPFGILALLGILAFVPETARDRRRFDFFGFALLSLAIGALQMMLDRGESQDWFASTEIVSEAVLAGLFLYMFLVHMFTAREPFLEPGLFKDRNLAVGLFLIFMVGVVLLATLALLPPFLQNLMGFPVLTTGYVLAPRGVGTMIAMILVGRLIGMVDTRLLILLGIGLTALSLWEMSAFTTEVPVSTIVWTGIIQGLGLGFIFVPLSTVTFSTLAPHYRNEGTAMFSLMRNIGSSIGISIVFTLLAQNTQVNHADMANVMTPFRAMLQSPLLPQVWNWQTTPGVVALNDEVTRQAATIAYLNDFTFMMWVTLLSAPLLLLLRKPQAPASTGPAAAE</sequence>
<evidence type="ECO:0000313" key="11">
    <source>
        <dbReference type="Proteomes" id="UP000229498"/>
    </source>
</evidence>
<evidence type="ECO:0000256" key="5">
    <source>
        <dbReference type="ARBA" id="ARBA00022692"/>
    </source>
</evidence>
<feature type="transmembrane region" description="Helical" evidence="8">
    <location>
        <begin position="62"/>
        <end position="81"/>
    </location>
</feature>
<evidence type="ECO:0000256" key="1">
    <source>
        <dbReference type="ARBA" id="ARBA00004651"/>
    </source>
</evidence>
<dbReference type="Pfam" id="PF07690">
    <property type="entry name" value="MFS_1"/>
    <property type="match status" value="1"/>
</dbReference>
<dbReference type="Proteomes" id="UP000229498">
    <property type="component" value="Unassembled WGS sequence"/>
</dbReference>
<keyword evidence="3" id="KW-0813">Transport</keyword>
<dbReference type="SUPFAM" id="SSF103473">
    <property type="entry name" value="MFS general substrate transporter"/>
    <property type="match status" value="1"/>
</dbReference>
<accession>A0A2M9FWB8</accession>
<dbReference type="PROSITE" id="PS50850">
    <property type="entry name" value="MFS"/>
    <property type="match status" value="1"/>
</dbReference>
<evidence type="ECO:0000256" key="4">
    <source>
        <dbReference type="ARBA" id="ARBA00022475"/>
    </source>
</evidence>
<dbReference type="InterPro" id="IPR020846">
    <property type="entry name" value="MFS_dom"/>
</dbReference>
<dbReference type="NCBIfam" id="TIGR00711">
    <property type="entry name" value="efflux_EmrB"/>
    <property type="match status" value="1"/>
</dbReference>
<dbReference type="GO" id="GO:0005886">
    <property type="term" value="C:plasma membrane"/>
    <property type="evidence" value="ECO:0007669"/>
    <property type="project" value="UniProtKB-SubCell"/>
</dbReference>
<feature type="transmembrane region" description="Helical" evidence="8">
    <location>
        <begin position="32"/>
        <end position="55"/>
    </location>
</feature>
<comment type="subcellular location">
    <subcellularLocation>
        <location evidence="1">Cell membrane</location>
        <topology evidence="1">Multi-pass membrane protein</topology>
    </subcellularLocation>
</comment>
<comment type="caution">
    <text evidence="10">The sequence shown here is derived from an EMBL/GenBank/DDBJ whole genome shotgun (WGS) entry which is preliminary data.</text>
</comment>
<name>A0A2M9FWB8_9PROT</name>
<feature type="transmembrane region" description="Helical" evidence="8">
    <location>
        <begin position="458"/>
        <end position="475"/>
    </location>
</feature>
<proteinExistence type="inferred from homology"/>
<keyword evidence="11" id="KW-1185">Reference proteome</keyword>
<feature type="transmembrane region" description="Helical" evidence="8">
    <location>
        <begin position="182"/>
        <end position="199"/>
    </location>
</feature>
<dbReference type="EMBL" id="PHIG01000055">
    <property type="protein sequence ID" value="PJK27747.1"/>
    <property type="molecule type" value="Genomic_DNA"/>
</dbReference>
<feature type="transmembrane region" description="Helical" evidence="8">
    <location>
        <begin position="314"/>
        <end position="334"/>
    </location>
</feature>
<protein>
    <submittedName>
        <fullName evidence="10">EmrB/QacA family drug resistance transporter</fullName>
    </submittedName>
</protein>
<evidence type="ECO:0000256" key="6">
    <source>
        <dbReference type="ARBA" id="ARBA00022989"/>
    </source>
</evidence>
<dbReference type="CDD" id="cd17503">
    <property type="entry name" value="MFS_LmrB_MDR_like"/>
    <property type="match status" value="1"/>
</dbReference>
<dbReference type="InterPro" id="IPR011701">
    <property type="entry name" value="MFS"/>
</dbReference>
<evidence type="ECO:0000259" key="9">
    <source>
        <dbReference type="PROSITE" id="PS50850"/>
    </source>
</evidence>
<feature type="transmembrane region" description="Helical" evidence="8">
    <location>
        <begin position="346"/>
        <end position="370"/>
    </location>
</feature>
<feature type="transmembrane region" description="Helical" evidence="8">
    <location>
        <begin position="121"/>
        <end position="138"/>
    </location>
</feature>
<reference evidence="10 11" key="1">
    <citation type="submission" date="2017-11" db="EMBL/GenBank/DDBJ databases">
        <title>Draft genome sequence of Rhizobiales bacterium SY3-13.</title>
        <authorList>
            <person name="Sun C."/>
        </authorList>
    </citation>
    <scope>NUCLEOTIDE SEQUENCE [LARGE SCALE GENOMIC DNA]</scope>
    <source>
        <strain evidence="10 11">SY3-13</strain>
    </source>
</reference>
<keyword evidence="6 8" id="KW-1133">Transmembrane helix</keyword>
<dbReference type="InterPro" id="IPR004638">
    <property type="entry name" value="EmrB-like"/>
</dbReference>
<organism evidence="10 11">
    <name type="scientific">Minwuia thermotolerans</name>
    <dbReference type="NCBI Taxonomy" id="2056226"/>
    <lineage>
        <taxon>Bacteria</taxon>
        <taxon>Pseudomonadati</taxon>
        <taxon>Pseudomonadota</taxon>
        <taxon>Alphaproteobacteria</taxon>
        <taxon>Minwuiales</taxon>
        <taxon>Minwuiaceae</taxon>
        <taxon>Minwuia</taxon>
    </lineage>
</organism>
<feature type="transmembrane region" description="Helical" evidence="8">
    <location>
        <begin position="249"/>
        <end position="269"/>
    </location>
</feature>
<dbReference type="Gene3D" id="1.20.1720.10">
    <property type="entry name" value="Multidrug resistance protein D"/>
    <property type="match status" value="1"/>
</dbReference>
<dbReference type="GO" id="GO:0022857">
    <property type="term" value="F:transmembrane transporter activity"/>
    <property type="evidence" value="ECO:0007669"/>
    <property type="project" value="InterPro"/>
</dbReference>
<dbReference type="PANTHER" id="PTHR42718">
    <property type="entry name" value="MAJOR FACILITATOR SUPERFAMILY MULTIDRUG TRANSPORTER MFSC"/>
    <property type="match status" value="1"/>
</dbReference>
<dbReference type="OrthoDB" id="9812221at2"/>
<feature type="transmembrane region" description="Helical" evidence="8">
    <location>
        <begin position="289"/>
        <end position="307"/>
    </location>
</feature>
<feature type="domain" description="Major facilitator superfamily (MFS) profile" evidence="9">
    <location>
        <begin position="1"/>
        <end position="480"/>
    </location>
</feature>
<keyword evidence="5 8" id="KW-0812">Transmembrane</keyword>
<feature type="transmembrane region" description="Helical" evidence="8">
    <location>
        <begin position="87"/>
        <end position="109"/>
    </location>
</feature>
<feature type="transmembrane region" description="Helical" evidence="8">
    <location>
        <begin position="211"/>
        <end position="228"/>
    </location>
</feature>
<dbReference type="AlphaFoldDB" id="A0A2M9FWB8"/>
<dbReference type="Gene3D" id="1.20.1250.20">
    <property type="entry name" value="MFS general substrate transporter like domains"/>
    <property type="match status" value="1"/>
</dbReference>
<evidence type="ECO:0000256" key="8">
    <source>
        <dbReference type="SAM" id="Phobius"/>
    </source>
</evidence>
<evidence type="ECO:0000256" key="7">
    <source>
        <dbReference type="ARBA" id="ARBA00023136"/>
    </source>
</evidence>
<keyword evidence="7 8" id="KW-0472">Membrane</keyword>
<keyword evidence="4" id="KW-1003">Cell membrane</keyword>
<evidence type="ECO:0000256" key="3">
    <source>
        <dbReference type="ARBA" id="ARBA00022448"/>
    </source>
</evidence>